<evidence type="ECO:0000256" key="2">
    <source>
        <dbReference type="SAM" id="MobiDB-lite"/>
    </source>
</evidence>
<feature type="domain" description="Pullulanase N2" evidence="5">
    <location>
        <begin position="55"/>
        <end position="151"/>
    </location>
</feature>
<evidence type="ECO:0000259" key="3">
    <source>
        <dbReference type="Pfam" id="PF02922"/>
    </source>
</evidence>
<dbReference type="GO" id="GO:0005975">
    <property type="term" value="P:carbohydrate metabolic process"/>
    <property type="evidence" value="ECO:0007669"/>
    <property type="project" value="InterPro"/>
</dbReference>
<dbReference type="AlphaFoldDB" id="A0A7K1ULK3"/>
<feature type="compositionally biased region" description="Acidic residues" evidence="2">
    <location>
        <begin position="35"/>
        <end position="47"/>
    </location>
</feature>
<evidence type="ECO:0000259" key="5">
    <source>
        <dbReference type="Pfam" id="PF17967"/>
    </source>
</evidence>
<evidence type="ECO:0000259" key="4">
    <source>
        <dbReference type="Pfam" id="PF11852"/>
    </source>
</evidence>
<gene>
    <name evidence="6" type="ORF">GNZ21_13570</name>
</gene>
<protein>
    <submittedName>
        <fullName evidence="6">DUF3372 domain-containing protein</fullName>
    </submittedName>
</protein>
<accession>A0A7K1ULK3</accession>
<comment type="similarity">
    <text evidence="1">Belongs to the glycosyl hydrolase 13 family.</text>
</comment>
<dbReference type="Pfam" id="PF02922">
    <property type="entry name" value="CBM_48"/>
    <property type="match status" value="1"/>
</dbReference>
<organism evidence="6 7">
    <name type="scientific">Nesterenkonia alkaliphila</name>
    <dbReference type="NCBI Taxonomy" id="1463631"/>
    <lineage>
        <taxon>Bacteria</taxon>
        <taxon>Bacillati</taxon>
        <taxon>Actinomycetota</taxon>
        <taxon>Actinomycetes</taxon>
        <taxon>Micrococcales</taxon>
        <taxon>Micrococcaceae</taxon>
        <taxon>Nesterenkonia</taxon>
    </lineage>
</organism>
<dbReference type="InterPro" id="IPR013780">
    <property type="entry name" value="Glyco_hydro_b"/>
</dbReference>
<evidence type="ECO:0000313" key="7">
    <source>
        <dbReference type="Proteomes" id="UP000460157"/>
    </source>
</evidence>
<dbReference type="Gene3D" id="3.20.20.80">
    <property type="entry name" value="Glycosidases"/>
    <property type="match status" value="1"/>
</dbReference>
<dbReference type="InterPro" id="IPR004193">
    <property type="entry name" value="Glyco_hydro_13_N"/>
</dbReference>
<dbReference type="OrthoDB" id="9805159at2"/>
<dbReference type="GO" id="GO:0004553">
    <property type="term" value="F:hydrolase activity, hydrolyzing O-glycosyl compounds"/>
    <property type="evidence" value="ECO:0007669"/>
    <property type="project" value="InterPro"/>
</dbReference>
<dbReference type="RefSeq" id="WP_157325232.1">
    <property type="nucleotide sequence ID" value="NZ_BMFX01000003.1"/>
</dbReference>
<dbReference type="Proteomes" id="UP000460157">
    <property type="component" value="Unassembled WGS sequence"/>
</dbReference>
<evidence type="ECO:0000313" key="6">
    <source>
        <dbReference type="EMBL" id="MVT27367.1"/>
    </source>
</evidence>
<dbReference type="SUPFAM" id="SSF51445">
    <property type="entry name" value="(Trans)glycosidases"/>
    <property type="match status" value="1"/>
</dbReference>
<dbReference type="SUPFAM" id="SSF81296">
    <property type="entry name" value="E set domains"/>
    <property type="match status" value="2"/>
</dbReference>
<dbReference type="PROSITE" id="PS51257">
    <property type="entry name" value="PROKAR_LIPOPROTEIN"/>
    <property type="match status" value="1"/>
</dbReference>
<sequence length="901" mass="99216">MRLFSPPRRKFWGLGMAAILAITGCSPSEGGAGSDSEEDGSPESVDLDISVEDRRAIWLDARTIALDEESSRDRDLELVVGGTQAYPLAPEGVLEAGQVAESQRYAGYQTFTVPESLDPQAALRESLAVVDREDETTEFATGVQAGPVLDDLYASAVETDLGLLWEDGIPTFAVWAPTAHQVELEIYETPESDPTAHEMDYDPATGIWTLQGDSGWDRLYYTYRVEVWHPDSQQTETYSVTDPYSVSLTADSTRSQIVNLDDDDLAPEGWEELVRPEPVDPAAVHIWEVHVRDFSVADNSMPEELRGTYRAFGENESSAVQHLIDLSDAGITHVHLLPTYDIATIPGVDAAESDCDLASFEHDSPEQQECIAEVREQDAYNWGYDPFHFNVPEGSYSTEPEGVERIIEYREMVMALNELDLRVVNDVVYNHTHASGTGEKSVFDRIVPGYYHRYDPEGEIERSTCCENTAPERVMFDKFVVESVELWAEAYQVDGFRFDLMGHHPKENILAVQEALENIAPGILIYGEGWEFGEVENDALFEQASQSNMGGTDIGTFNDRMRDAAHGGGPFDEDPRSQGFGTGLLSQPNAADIDGDEEEQLRELLHAGDLVKMGLVGNLADYSFIASDGQQTTGADLDYNGAPAGYAEQPGETVNYVDAHDNEILFDILAYKLNHEVSGEDRARMQIFNLSLATLSQGSGFYTAGTELMRSKSLDRDSYDSGDWFNAIRWNCGASDEFGPSTNGFGAGLPPAWTTEEKWPYAEETLNAVEAPSCEDIEFSKDRFLEQLRIANSTQAFSLGSAEEVQQRVSFPLSGENETPGVITMVIDMRGLDDAFEEVVVVFNGTDEVVEQSVEDLSGTSLELHPVLQESVDPVFAGAEFDESTGTVTAPARSATVFVSE</sequence>
<proteinExistence type="inferred from homology"/>
<evidence type="ECO:0000256" key="1">
    <source>
        <dbReference type="ARBA" id="ARBA00008061"/>
    </source>
</evidence>
<dbReference type="Gene3D" id="2.60.40.10">
    <property type="entry name" value="Immunoglobulins"/>
    <property type="match status" value="1"/>
</dbReference>
<dbReference type="CDD" id="cd11341">
    <property type="entry name" value="AmyAc_Pullulanase_LD-like"/>
    <property type="match status" value="1"/>
</dbReference>
<dbReference type="CDD" id="cd02860">
    <property type="entry name" value="E_set_Pullulanase"/>
    <property type="match status" value="1"/>
</dbReference>
<keyword evidence="7" id="KW-1185">Reference proteome</keyword>
<reference evidence="6 7" key="1">
    <citation type="submission" date="2019-12" db="EMBL/GenBank/DDBJ databases">
        <title>Nesterenkonia muleiensis sp. nov., a novel actinobacterium isolated from sap of Populus euphratica.</title>
        <authorList>
            <person name="Wang R."/>
        </authorList>
    </citation>
    <scope>NUCLEOTIDE SEQUENCE [LARGE SCALE GENOMIC DNA]</scope>
    <source>
        <strain evidence="6 7">F10</strain>
    </source>
</reference>
<feature type="region of interest" description="Disordered" evidence="2">
    <location>
        <begin position="27"/>
        <end position="47"/>
    </location>
</feature>
<feature type="domain" description="Alpha-1,6-glucosidases pullulanase-type C-terminal" evidence="4">
    <location>
        <begin position="741"/>
        <end position="900"/>
    </location>
</feature>
<dbReference type="EMBL" id="WRPM01000097">
    <property type="protein sequence ID" value="MVT27367.1"/>
    <property type="molecule type" value="Genomic_DNA"/>
</dbReference>
<name>A0A7K1ULK3_9MICC</name>
<dbReference type="InterPro" id="IPR017853">
    <property type="entry name" value="GH"/>
</dbReference>
<dbReference type="Pfam" id="PF17967">
    <property type="entry name" value="Pullulanase_N2"/>
    <property type="match status" value="1"/>
</dbReference>
<dbReference type="InterPro" id="IPR040671">
    <property type="entry name" value="Pullulanase_N2"/>
</dbReference>
<comment type="caution">
    <text evidence="6">The sequence shown here is derived from an EMBL/GenBank/DDBJ whole genome shotgun (WGS) entry which is preliminary data.</text>
</comment>
<dbReference type="PANTHER" id="PTHR43002">
    <property type="entry name" value="GLYCOGEN DEBRANCHING ENZYME"/>
    <property type="match status" value="1"/>
</dbReference>
<dbReference type="Gene3D" id="2.60.40.1180">
    <property type="entry name" value="Golgi alpha-mannosidase II"/>
    <property type="match status" value="1"/>
</dbReference>
<dbReference type="InterPro" id="IPR014756">
    <property type="entry name" value="Ig_E-set"/>
</dbReference>
<dbReference type="Gene3D" id="2.60.40.1130">
    <property type="entry name" value="Rab geranylgeranyltransferase alpha-subunit, insert domain"/>
    <property type="match status" value="1"/>
</dbReference>
<dbReference type="SUPFAM" id="SSF51011">
    <property type="entry name" value="Glycosyl hydrolase domain"/>
    <property type="match status" value="1"/>
</dbReference>
<dbReference type="InterPro" id="IPR013783">
    <property type="entry name" value="Ig-like_fold"/>
</dbReference>
<feature type="domain" description="Glycoside hydrolase family 13 N-terminal" evidence="3">
    <location>
        <begin position="161"/>
        <end position="245"/>
    </location>
</feature>
<dbReference type="InterPro" id="IPR024561">
    <property type="entry name" value="Pullul_strch_C"/>
</dbReference>
<dbReference type="Pfam" id="PF11852">
    <property type="entry name" value="Pullul_strch_C"/>
    <property type="match status" value="1"/>
</dbReference>